<keyword evidence="2" id="KW-1185">Reference proteome</keyword>
<gene>
    <name evidence="1" type="ORF">FMAN_03403</name>
</gene>
<dbReference type="InterPro" id="IPR011047">
    <property type="entry name" value="Quinoprotein_ADH-like_sf"/>
</dbReference>
<protein>
    <submittedName>
        <fullName evidence="1">Uncharacterized protein</fullName>
    </submittedName>
</protein>
<dbReference type="Proteomes" id="UP000184255">
    <property type="component" value="Unassembled WGS sequence"/>
</dbReference>
<dbReference type="GO" id="GO:0003824">
    <property type="term" value="F:catalytic activity"/>
    <property type="evidence" value="ECO:0007669"/>
    <property type="project" value="InterPro"/>
</dbReference>
<dbReference type="VEuPathDB" id="FungiDB:FMAN_03403"/>
<sequence>MDKFPYLVIRGICDYADYHKSDRWQRYAATTAVAFAVELLDSRYLLVLYAETPESEEAAHNHQELLLSKFSIDSGDQLASIELLTVNRRILVVSSDAKFVVLQTLRGAFTILTDTGESLYQFELRSDVYHASLSKKDSVLVTYESNYFTLKDSSTGLLLRRLEIDTSFAPVRFNFDAYTKEFHTNVGTLALRKAFKDETRRIRFDESLTGYGISDDGSWLLWKHHKIFWLWPEIRPWVGDQEPVGYIEVSGSTVIIGTIPGRVLFFKFDIHSLLGMQ</sequence>
<dbReference type="GeneID" id="65082674"/>
<dbReference type="InterPro" id="IPR053137">
    <property type="entry name" value="NLR-like"/>
</dbReference>
<dbReference type="RefSeq" id="XP_041682703.1">
    <property type="nucleotide sequence ID" value="XM_041832217.1"/>
</dbReference>
<reference evidence="2" key="1">
    <citation type="journal article" date="2016" name="Genome Biol. Evol.">
        <title>Comparative 'omics' of the Fusarium fujikuroi species complex highlights differences in genetic potential and metabolite synthesis.</title>
        <authorList>
            <person name="Niehaus E.-M."/>
            <person name="Muensterkoetter M."/>
            <person name="Proctor R.H."/>
            <person name="Brown D.W."/>
            <person name="Sharon A."/>
            <person name="Idan Y."/>
            <person name="Oren-Young L."/>
            <person name="Sieber C.M."/>
            <person name="Novak O."/>
            <person name="Pencik A."/>
            <person name="Tarkowska D."/>
            <person name="Hromadova K."/>
            <person name="Freeman S."/>
            <person name="Maymon M."/>
            <person name="Elazar M."/>
            <person name="Youssef S.A."/>
            <person name="El-Shabrawy E.S.M."/>
            <person name="Shalaby A.B.A."/>
            <person name="Houterman P."/>
            <person name="Brock N.L."/>
            <person name="Burkhardt I."/>
            <person name="Tsavkelova E.A."/>
            <person name="Dickschat J.S."/>
            <person name="Galuszka P."/>
            <person name="Gueldener U."/>
            <person name="Tudzynski B."/>
        </authorList>
    </citation>
    <scope>NUCLEOTIDE SEQUENCE [LARGE SCALE GENOMIC DNA]</scope>
    <source>
        <strain evidence="2">MRC7560</strain>
    </source>
</reference>
<dbReference type="Gene3D" id="3.40.50.1580">
    <property type="entry name" value="Nucleoside phosphorylase domain"/>
    <property type="match status" value="1"/>
</dbReference>
<name>A0A1L7THE5_FUSMA</name>
<dbReference type="GO" id="GO:0009116">
    <property type="term" value="P:nucleoside metabolic process"/>
    <property type="evidence" value="ECO:0007669"/>
    <property type="project" value="InterPro"/>
</dbReference>
<dbReference type="EMBL" id="FCQH01000006">
    <property type="protein sequence ID" value="CVK94206.1"/>
    <property type="molecule type" value="Genomic_DNA"/>
</dbReference>
<comment type="caution">
    <text evidence="1">The sequence shown here is derived from an EMBL/GenBank/DDBJ whole genome shotgun (WGS) entry which is preliminary data.</text>
</comment>
<dbReference type="PANTHER" id="PTHR46082:SF11">
    <property type="entry name" value="AAA+ ATPASE DOMAIN-CONTAINING PROTEIN-RELATED"/>
    <property type="match status" value="1"/>
</dbReference>
<evidence type="ECO:0000313" key="1">
    <source>
        <dbReference type="EMBL" id="CVK94206.1"/>
    </source>
</evidence>
<dbReference type="PANTHER" id="PTHR46082">
    <property type="entry name" value="ATP/GTP-BINDING PROTEIN-RELATED"/>
    <property type="match status" value="1"/>
</dbReference>
<dbReference type="AlphaFoldDB" id="A0A1L7THE5"/>
<evidence type="ECO:0000313" key="2">
    <source>
        <dbReference type="Proteomes" id="UP000184255"/>
    </source>
</evidence>
<dbReference type="SUPFAM" id="SSF53167">
    <property type="entry name" value="Purine and uridine phosphorylases"/>
    <property type="match status" value="1"/>
</dbReference>
<dbReference type="SUPFAM" id="SSF50998">
    <property type="entry name" value="Quinoprotein alcohol dehydrogenase-like"/>
    <property type="match status" value="1"/>
</dbReference>
<accession>A0A1L7THE5</accession>
<proteinExistence type="predicted"/>
<dbReference type="InterPro" id="IPR035994">
    <property type="entry name" value="Nucleoside_phosphorylase_sf"/>
</dbReference>
<organism evidence="1 2">
    <name type="scientific">Fusarium mangiferae</name>
    <name type="common">Mango malformation disease fungus</name>
    <dbReference type="NCBI Taxonomy" id="192010"/>
    <lineage>
        <taxon>Eukaryota</taxon>
        <taxon>Fungi</taxon>
        <taxon>Dikarya</taxon>
        <taxon>Ascomycota</taxon>
        <taxon>Pezizomycotina</taxon>
        <taxon>Sordariomycetes</taxon>
        <taxon>Hypocreomycetidae</taxon>
        <taxon>Hypocreales</taxon>
        <taxon>Nectriaceae</taxon>
        <taxon>Fusarium</taxon>
        <taxon>Fusarium fujikuroi species complex</taxon>
    </lineage>
</organism>